<feature type="transmembrane region" description="Helical" evidence="5">
    <location>
        <begin position="55"/>
        <end position="76"/>
    </location>
</feature>
<dbReference type="EMBL" id="BAABJK010000011">
    <property type="protein sequence ID" value="GAA4977180.1"/>
    <property type="molecule type" value="Genomic_DNA"/>
</dbReference>
<name>A0ABP9HSK8_9FLAO</name>
<evidence type="ECO:0000256" key="1">
    <source>
        <dbReference type="ARBA" id="ARBA00004370"/>
    </source>
</evidence>
<evidence type="ECO:0000256" key="5">
    <source>
        <dbReference type="SAM" id="Phobius"/>
    </source>
</evidence>
<protein>
    <submittedName>
        <fullName evidence="7">Mechanosensitive ion channel family protein</fullName>
    </submittedName>
</protein>
<comment type="subcellular location">
    <subcellularLocation>
        <location evidence="1">Membrane</location>
    </subcellularLocation>
</comment>
<keyword evidence="2 5" id="KW-0812">Transmembrane</keyword>
<dbReference type="InterPro" id="IPR010920">
    <property type="entry name" value="LSM_dom_sf"/>
</dbReference>
<accession>A0ABP9HSK8</accession>
<dbReference type="Proteomes" id="UP001501692">
    <property type="component" value="Unassembled WGS sequence"/>
</dbReference>
<proteinExistence type="predicted"/>
<dbReference type="PANTHER" id="PTHR30221:SF8">
    <property type="entry name" value="SMALL-CONDUCTANCE MECHANOSENSITIVE CHANNEL"/>
    <property type="match status" value="1"/>
</dbReference>
<keyword evidence="3 5" id="KW-1133">Transmembrane helix</keyword>
<dbReference type="Pfam" id="PF00924">
    <property type="entry name" value="MS_channel_2nd"/>
    <property type="match status" value="1"/>
</dbReference>
<dbReference type="Gene3D" id="1.10.287.1260">
    <property type="match status" value="1"/>
</dbReference>
<evidence type="ECO:0000259" key="6">
    <source>
        <dbReference type="Pfam" id="PF00924"/>
    </source>
</evidence>
<dbReference type="Gene3D" id="2.30.30.60">
    <property type="match status" value="1"/>
</dbReference>
<dbReference type="InterPro" id="IPR006685">
    <property type="entry name" value="MscS_channel_2nd"/>
</dbReference>
<evidence type="ECO:0000313" key="7">
    <source>
        <dbReference type="EMBL" id="GAA4977180.1"/>
    </source>
</evidence>
<evidence type="ECO:0000256" key="4">
    <source>
        <dbReference type="ARBA" id="ARBA00023136"/>
    </source>
</evidence>
<dbReference type="PANTHER" id="PTHR30221">
    <property type="entry name" value="SMALL-CONDUCTANCE MECHANOSENSITIVE CHANNEL"/>
    <property type="match status" value="1"/>
</dbReference>
<dbReference type="SUPFAM" id="SSF50182">
    <property type="entry name" value="Sm-like ribonucleoproteins"/>
    <property type="match status" value="1"/>
</dbReference>
<keyword evidence="4 5" id="KW-0472">Membrane</keyword>
<organism evidence="7 8">
    <name type="scientific">Algibacter aquimarinus</name>
    <dbReference type="NCBI Taxonomy" id="1136748"/>
    <lineage>
        <taxon>Bacteria</taxon>
        <taxon>Pseudomonadati</taxon>
        <taxon>Bacteroidota</taxon>
        <taxon>Flavobacteriia</taxon>
        <taxon>Flavobacteriales</taxon>
        <taxon>Flavobacteriaceae</taxon>
        <taxon>Algibacter</taxon>
    </lineage>
</organism>
<feature type="transmembrane region" description="Helical" evidence="5">
    <location>
        <begin position="82"/>
        <end position="104"/>
    </location>
</feature>
<feature type="transmembrane region" description="Helical" evidence="5">
    <location>
        <begin position="17"/>
        <end position="34"/>
    </location>
</feature>
<evidence type="ECO:0000313" key="8">
    <source>
        <dbReference type="Proteomes" id="UP001501692"/>
    </source>
</evidence>
<evidence type="ECO:0000256" key="2">
    <source>
        <dbReference type="ARBA" id="ARBA00022692"/>
    </source>
</evidence>
<keyword evidence="8" id="KW-1185">Reference proteome</keyword>
<comment type="caution">
    <text evidence="7">The sequence shown here is derived from an EMBL/GenBank/DDBJ whole genome shotgun (WGS) entry which is preliminary data.</text>
</comment>
<evidence type="ECO:0000256" key="3">
    <source>
        <dbReference type="ARBA" id="ARBA00022989"/>
    </source>
</evidence>
<gene>
    <name evidence="7" type="ORF">GCM10023315_30170</name>
</gene>
<sequence length="187" mass="21133">MFLEGNETLLKSFEKELIITGFVLLSLLIIRYITNFTIKKIAKRNGINDARIRLVCRYVTVTLLILAVIIEAFVFGAQFKDLAVVFSSVFAILGIALFAIWSILSNITSGIIMFFNFPYKVGDKIDIHDKDFPVTAIIEDIRAFQLHLRLENGDLVTYPNNLMLQKAVTLVKKDAIDDINEDDSEAV</sequence>
<reference evidence="8" key="1">
    <citation type="journal article" date="2019" name="Int. J. Syst. Evol. Microbiol.">
        <title>The Global Catalogue of Microorganisms (GCM) 10K type strain sequencing project: providing services to taxonomists for standard genome sequencing and annotation.</title>
        <authorList>
            <consortium name="The Broad Institute Genomics Platform"/>
            <consortium name="The Broad Institute Genome Sequencing Center for Infectious Disease"/>
            <person name="Wu L."/>
            <person name="Ma J."/>
        </authorList>
    </citation>
    <scope>NUCLEOTIDE SEQUENCE [LARGE SCALE GENOMIC DNA]</scope>
    <source>
        <strain evidence="8">JCM 18287</strain>
    </source>
</reference>
<dbReference type="InterPro" id="IPR045275">
    <property type="entry name" value="MscS_archaea/bacteria_type"/>
</dbReference>
<dbReference type="InterPro" id="IPR023408">
    <property type="entry name" value="MscS_beta-dom_sf"/>
</dbReference>
<dbReference type="RefSeq" id="WP_345170370.1">
    <property type="nucleotide sequence ID" value="NZ_BAABJK010000011.1"/>
</dbReference>
<feature type="domain" description="Mechanosensitive ion channel MscS" evidence="6">
    <location>
        <begin position="103"/>
        <end position="168"/>
    </location>
</feature>